<dbReference type="EMBL" id="CP113089">
    <property type="protein sequence ID" value="WAB82580.1"/>
    <property type="molecule type" value="Genomic_DNA"/>
</dbReference>
<sequence>MRSIIAGGPVFVLHGLISPRPAPAANLVIDPAGETALLGALGAEGWVPASMRPSLAPGGALGLRHVPSGALLNLYPLLPGFSVHPAVAFEHLWEWRVPMRAYDRDVAAVDRLVTMILAVHDNLGPRAAAPPPESVTAILLEHFLAEITNDELERVPVLIAGLRAEAVMRRFCAALGLPPMAARMPSRAYAQRRWALDEVGHGDRLLLASLDATPGYSGAVQRDVRAARRWMLARAPLELPHLLGTVLGASRRRRRRLREALGLSPAGGRRAR</sequence>
<proteinExistence type="predicted"/>
<accession>A0A9E8S9E7</accession>
<name>A0A9E8S9E7_9MICO</name>
<keyword evidence="2" id="KW-1185">Reference proteome</keyword>
<evidence type="ECO:0000313" key="2">
    <source>
        <dbReference type="Proteomes" id="UP001164706"/>
    </source>
</evidence>
<protein>
    <submittedName>
        <fullName evidence="1">Uncharacterized protein</fullName>
    </submittedName>
</protein>
<gene>
    <name evidence="1" type="ORF">OVN18_06155</name>
</gene>
<evidence type="ECO:0000313" key="1">
    <source>
        <dbReference type="EMBL" id="WAB82580.1"/>
    </source>
</evidence>
<organism evidence="1 2">
    <name type="scientific">Microcella daejeonensis</name>
    <dbReference type="NCBI Taxonomy" id="2994971"/>
    <lineage>
        <taxon>Bacteria</taxon>
        <taxon>Bacillati</taxon>
        <taxon>Actinomycetota</taxon>
        <taxon>Actinomycetes</taxon>
        <taxon>Micrococcales</taxon>
        <taxon>Microbacteriaceae</taxon>
        <taxon>Microcella</taxon>
    </lineage>
</organism>
<dbReference type="RefSeq" id="WP_267782727.1">
    <property type="nucleotide sequence ID" value="NZ_CP113089.1"/>
</dbReference>
<reference evidence="1" key="1">
    <citation type="submission" date="2022-11" db="EMBL/GenBank/DDBJ databases">
        <title>Description of Microcella daejonensis nov. sp, isolated from riverside soil.</title>
        <authorList>
            <person name="Molina K.M."/>
            <person name="Kim S.B."/>
        </authorList>
    </citation>
    <scope>NUCLEOTIDE SEQUENCE</scope>
    <source>
        <strain evidence="1">MMS21-STM12</strain>
    </source>
</reference>
<dbReference type="Proteomes" id="UP001164706">
    <property type="component" value="Chromosome"/>
</dbReference>
<dbReference type="KEGG" id="mdb:OVN18_06155"/>
<dbReference type="AlphaFoldDB" id="A0A9E8S9E7"/>